<evidence type="ECO:0000313" key="1">
    <source>
        <dbReference type="EMBL" id="VFU66103.1"/>
    </source>
</evidence>
<dbReference type="AlphaFoldDB" id="A0A6N2NIE1"/>
<sequence>MSKNLVRENVPLSRFGVLVAQLESIGASASQQSPDPLLSFDLLSDLLSAIDEEPQNLSCYGKENARMHCIHCSSLARGGQYGIWHQWQWLRSYLEGIVFRYTPERVVSKGFFLMLREANLKELPLWAVLSRDAEGSPRHFRQGEAPMPLLASGAVRCLGELYQHSGRKITSGLPETTIIASKLMKFHEAMSFKLKAAAKRLALFHLENNGLSALKLLNAQGRKDFVRQEALVMLEKALEGSGGSAASTAYTEAFRLITRIAIGDKSFALGPCLGVGEIENSASYCVKAVGLEDPVLLVRDAFSEALGSLLALGMNPEAQVQPRGKGPFPPAKKLEDGLQRHLALPFTKVLTDWSDTLASDNKAIACILYILRVSVTDQMTEPTQGGFLVFLGKQLESSDVTPSMKIAALRTLSYTLKTLGEVPLEFKELFDSTMFSVSHSSQLAALALHVLAEVDPTCVGGSNLKIELDSLNGQTTVLAALVSISPKLPLGYPARLPRSVLELSKKMLTESSRNPVAAIAEKEAGWLLLSSLLSSMPKQELEDQVFDILSLWATLFSGF</sequence>
<reference evidence="1" key="1">
    <citation type="submission" date="2019-03" db="EMBL/GenBank/DDBJ databases">
        <authorList>
            <person name="Mank J."/>
            <person name="Almeida P."/>
        </authorList>
    </citation>
    <scope>NUCLEOTIDE SEQUENCE</scope>
    <source>
        <strain evidence="1">78183</strain>
    </source>
</reference>
<dbReference type="GO" id="GO:0005975">
    <property type="term" value="P:carbohydrate metabolic process"/>
    <property type="evidence" value="ECO:0007669"/>
    <property type="project" value="InterPro"/>
</dbReference>
<dbReference type="PANTHER" id="PTHR46975:SF2">
    <property type="entry name" value="PROTEIN SWEETIE"/>
    <property type="match status" value="1"/>
</dbReference>
<gene>
    <name evidence="1" type="ORF">SVIM_LOCUS510899</name>
</gene>
<accession>A0A6N2NIE1</accession>
<dbReference type="EMBL" id="CAADRP010002329">
    <property type="protein sequence ID" value="VFU66103.1"/>
    <property type="molecule type" value="Genomic_DNA"/>
</dbReference>
<proteinExistence type="predicted"/>
<dbReference type="InterPro" id="IPR044218">
    <property type="entry name" value="SWEETIE"/>
</dbReference>
<dbReference type="PANTHER" id="PTHR46975">
    <property type="entry name" value="PROTEIN SWEETIE"/>
    <property type="match status" value="1"/>
</dbReference>
<organism evidence="1">
    <name type="scientific">Salix viminalis</name>
    <name type="common">Common osier</name>
    <name type="synonym">Basket willow</name>
    <dbReference type="NCBI Taxonomy" id="40686"/>
    <lineage>
        <taxon>Eukaryota</taxon>
        <taxon>Viridiplantae</taxon>
        <taxon>Streptophyta</taxon>
        <taxon>Embryophyta</taxon>
        <taxon>Tracheophyta</taxon>
        <taxon>Spermatophyta</taxon>
        <taxon>Magnoliopsida</taxon>
        <taxon>eudicotyledons</taxon>
        <taxon>Gunneridae</taxon>
        <taxon>Pentapetalae</taxon>
        <taxon>rosids</taxon>
        <taxon>fabids</taxon>
        <taxon>Malpighiales</taxon>
        <taxon>Salicaceae</taxon>
        <taxon>Saliceae</taxon>
        <taxon>Salix</taxon>
    </lineage>
</organism>
<protein>
    <submittedName>
        <fullName evidence="1">Uncharacterized protein</fullName>
    </submittedName>
</protein>
<name>A0A6N2NIE1_SALVM</name>